<keyword evidence="8" id="KW-1185">Reference proteome</keyword>
<dbReference type="InterPro" id="IPR045893">
    <property type="entry name" value="FREE1"/>
</dbReference>
<evidence type="ECO:0000256" key="4">
    <source>
        <dbReference type="PROSITE-ProRule" id="PRU00091"/>
    </source>
</evidence>
<name>A0A8J5HET5_ZINOF</name>
<evidence type="ECO:0000256" key="2">
    <source>
        <dbReference type="ARBA" id="ARBA00022771"/>
    </source>
</evidence>
<sequence length="586" mass="64847">MARMHHGGDFTSPDDASQYPPPPSNPYASELHPPNSIRPSSYASAPPFSQFATDYYGYSSDASAAAYSHNPEPVPNVPPLSVPHYQPQLPPQTPQCPTFPHYYPSPEMQPSSPTYPHLQDDSLYYRYDPNHPEANYASQLNSTSNLHPYPTQSSFFSAPFSSYIDSYEIKGSRFDQGNSYLSDNPSKNVSSVAGGYGIGIGRSGFEQDFYGKKPESPMRCDPGDGIYAYDGAKSEPHGARGRVPSRSSTLFDDYGRSLSFPSSEKDQGLDTEKIVRAVPTTETQQDVKNGVLKFRVKILPEGGSQSTMDVLCQIGLDGIRMLDPSTSRTLRIYPLENVTKWEVIDSSIFAFWSKSSVDKDPRRVRLQSNSYPMNTILDIVTAAVVQLKEIGGKDDFFGGKGTADTIKQVQQSTEKKKAFDWMNLIRPPNEEKDHWLPDEAVSKCSSCGSDFGPFNRRHHCRNCGDIFCDKCTQGRIALTADEDARPVRVCDRCSAEVSRRLNISKEASNKSVGMHSHEELARKLQAEMDKNRKPSSGSKSSDNSGKRMTEIACPICTVHLQVQVPALGSETMECSVCQNPFLVSAR</sequence>
<evidence type="ECO:0000256" key="1">
    <source>
        <dbReference type="ARBA" id="ARBA00022723"/>
    </source>
</evidence>
<dbReference type="InterPro" id="IPR000306">
    <property type="entry name" value="Znf_FYVE"/>
</dbReference>
<feature type="region of interest" description="Disordered" evidence="5">
    <location>
        <begin position="65"/>
        <end position="95"/>
    </location>
</feature>
<keyword evidence="1" id="KW-0479">Metal-binding</keyword>
<evidence type="ECO:0000259" key="6">
    <source>
        <dbReference type="PROSITE" id="PS50178"/>
    </source>
</evidence>
<dbReference type="PROSITE" id="PS50178">
    <property type="entry name" value="ZF_FYVE"/>
    <property type="match status" value="1"/>
</dbReference>
<evidence type="ECO:0000313" key="7">
    <source>
        <dbReference type="EMBL" id="KAG6522760.1"/>
    </source>
</evidence>
<dbReference type="GO" id="GO:0036258">
    <property type="term" value="P:multivesicular body assembly"/>
    <property type="evidence" value="ECO:0007669"/>
    <property type="project" value="InterPro"/>
</dbReference>
<dbReference type="GO" id="GO:0043130">
    <property type="term" value="F:ubiquitin binding"/>
    <property type="evidence" value="ECO:0007669"/>
    <property type="project" value="InterPro"/>
</dbReference>
<feature type="compositionally biased region" description="Low complexity" evidence="5">
    <location>
        <begin position="534"/>
        <end position="543"/>
    </location>
</feature>
<dbReference type="FunFam" id="3.30.40.10:FF:000312">
    <property type="entry name" value="Zinc finger, FYVE-type, endofin"/>
    <property type="match status" value="1"/>
</dbReference>
<dbReference type="InterPro" id="IPR017455">
    <property type="entry name" value="Znf_FYVE-rel"/>
</dbReference>
<feature type="compositionally biased region" description="Pro residues" evidence="5">
    <location>
        <begin position="72"/>
        <end position="81"/>
    </location>
</feature>
<dbReference type="GO" id="GO:0000813">
    <property type="term" value="C:ESCRT I complex"/>
    <property type="evidence" value="ECO:0007669"/>
    <property type="project" value="TreeGrafter"/>
</dbReference>
<comment type="caution">
    <text evidence="7">The sequence shown here is derived from an EMBL/GenBank/DDBJ whole genome shotgun (WGS) entry which is preliminary data.</text>
</comment>
<keyword evidence="2 4" id="KW-0863">Zinc-finger</keyword>
<protein>
    <recommendedName>
        <fullName evidence="6">FYVE-type domain-containing protein</fullName>
    </recommendedName>
</protein>
<dbReference type="AlphaFoldDB" id="A0A8J5HET5"/>
<evidence type="ECO:0000313" key="8">
    <source>
        <dbReference type="Proteomes" id="UP000734854"/>
    </source>
</evidence>
<feature type="region of interest" description="Disordered" evidence="5">
    <location>
        <begin position="526"/>
        <end position="546"/>
    </location>
</feature>
<dbReference type="GO" id="GO:0008270">
    <property type="term" value="F:zinc ion binding"/>
    <property type="evidence" value="ECO:0007669"/>
    <property type="project" value="UniProtKB-KW"/>
</dbReference>
<feature type="domain" description="FYVE-type" evidence="6">
    <location>
        <begin position="438"/>
        <end position="498"/>
    </location>
</feature>
<dbReference type="Pfam" id="PF01363">
    <property type="entry name" value="FYVE"/>
    <property type="match status" value="1"/>
</dbReference>
<evidence type="ECO:0000256" key="5">
    <source>
        <dbReference type="SAM" id="MobiDB-lite"/>
    </source>
</evidence>
<dbReference type="EMBL" id="JACMSC010000005">
    <property type="protein sequence ID" value="KAG6522760.1"/>
    <property type="molecule type" value="Genomic_DNA"/>
</dbReference>
<evidence type="ECO:0000256" key="3">
    <source>
        <dbReference type="ARBA" id="ARBA00022833"/>
    </source>
</evidence>
<organism evidence="7 8">
    <name type="scientific">Zingiber officinale</name>
    <name type="common">Ginger</name>
    <name type="synonym">Amomum zingiber</name>
    <dbReference type="NCBI Taxonomy" id="94328"/>
    <lineage>
        <taxon>Eukaryota</taxon>
        <taxon>Viridiplantae</taxon>
        <taxon>Streptophyta</taxon>
        <taxon>Embryophyta</taxon>
        <taxon>Tracheophyta</taxon>
        <taxon>Spermatophyta</taxon>
        <taxon>Magnoliopsida</taxon>
        <taxon>Liliopsida</taxon>
        <taxon>Zingiberales</taxon>
        <taxon>Zingiberaceae</taxon>
        <taxon>Zingiber</taxon>
    </lineage>
</organism>
<dbReference type="GO" id="GO:0031902">
    <property type="term" value="C:late endosome membrane"/>
    <property type="evidence" value="ECO:0007669"/>
    <property type="project" value="TreeGrafter"/>
</dbReference>
<proteinExistence type="predicted"/>
<dbReference type="SMART" id="SM00064">
    <property type="entry name" value="FYVE"/>
    <property type="match status" value="1"/>
</dbReference>
<dbReference type="PANTHER" id="PTHR46977:SF1">
    <property type="entry name" value="PROTEIN FREE1"/>
    <property type="match status" value="1"/>
</dbReference>
<keyword evidence="3" id="KW-0862">Zinc</keyword>
<dbReference type="PANTHER" id="PTHR46977">
    <property type="entry name" value="PROTEIN FREE1"/>
    <property type="match status" value="1"/>
</dbReference>
<reference evidence="7 8" key="1">
    <citation type="submission" date="2020-08" db="EMBL/GenBank/DDBJ databases">
        <title>Plant Genome Project.</title>
        <authorList>
            <person name="Zhang R.-G."/>
        </authorList>
    </citation>
    <scope>NUCLEOTIDE SEQUENCE [LARGE SCALE GENOMIC DNA]</scope>
    <source>
        <tissue evidence="7">Rhizome</tissue>
    </source>
</reference>
<gene>
    <name evidence="7" type="ORF">ZIOFF_019912</name>
</gene>
<dbReference type="Proteomes" id="UP000734854">
    <property type="component" value="Unassembled WGS sequence"/>
</dbReference>
<feature type="region of interest" description="Disordered" evidence="5">
    <location>
        <begin position="1"/>
        <end position="44"/>
    </location>
</feature>
<accession>A0A8J5HET5</accession>
<dbReference type="GO" id="GO:0070676">
    <property type="term" value="P:intralumenal vesicle formation"/>
    <property type="evidence" value="ECO:0007669"/>
    <property type="project" value="TreeGrafter"/>
</dbReference>